<sequence length="67" mass="7553">MMAHHRARRILRVTQSIFVGMLLGSLVLSTFHSRWWLALTATSALYLLHAAATGIPAFVPVPRQQRK</sequence>
<reference evidence="2 3" key="1">
    <citation type="submission" date="2020-03" db="EMBL/GenBank/DDBJ databases">
        <title>Genomic Encyclopedia of Type Strains, Phase IV (KMG-IV): sequencing the most valuable type-strain genomes for metagenomic binning, comparative biology and taxonomic classification.</title>
        <authorList>
            <person name="Goeker M."/>
        </authorList>
    </citation>
    <scope>NUCLEOTIDE SEQUENCE [LARGE SCALE GENOMIC DNA]</scope>
    <source>
        <strain evidence="2 3">DSM 24233</strain>
    </source>
</reference>
<name>A0A846QPA9_9BACT</name>
<keyword evidence="1" id="KW-0472">Membrane</keyword>
<gene>
    <name evidence="2" type="ORF">GGQ74_001995</name>
</gene>
<evidence type="ECO:0000313" key="2">
    <source>
        <dbReference type="EMBL" id="NJB68322.1"/>
    </source>
</evidence>
<protein>
    <submittedName>
        <fullName evidence="2">Putative membrane protein</fullName>
    </submittedName>
</protein>
<dbReference type="Proteomes" id="UP000580856">
    <property type="component" value="Unassembled WGS sequence"/>
</dbReference>
<keyword evidence="1" id="KW-1133">Transmembrane helix</keyword>
<dbReference type="RefSeq" id="WP_167941400.1">
    <property type="nucleotide sequence ID" value="NZ_JAATJA010000002.1"/>
</dbReference>
<accession>A0A846QPA9</accession>
<evidence type="ECO:0000313" key="3">
    <source>
        <dbReference type="Proteomes" id="UP000580856"/>
    </source>
</evidence>
<dbReference type="EMBL" id="JAATJA010000002">
    <property type="protein sequence ID" value="NJB68322.1"/>
    <property type="molecule type" value="Genomic_DNA"/>
</dbReference>
<feature type="transmembrane region" description="Helical" evidence="1">
    <location>
        <begin position="12"/>
        <end position="29"/>
    </location>
</feature>
<proteinExistence type="predicted"/>
<keyword evidence="3" id="KW-1185">Reference proteome</keyword>
<dbReference type="AlphaFoldDB" id="A0A846QPA9"/>
<feature type="transmembrane region" description="Helical" evidence="1">
    <location>
        <begin position="35"/>
        <end position="59"/>
    </location>
</feature>
<organism evidence="2 3">
    <name type="scientific">Desulfobaculum xiamenense</name>
    <dbReference type="NCBI Taxonomy" id="995050"/>
    <lineage>
        <taxon>Bacteria</taxon>
        <taxon>Pseudomonadati</taxon>
        <taxon>Thermodesulfobacteriota</taxon>
        <taxon>Desulfovibrionia</taxon>
        <taxon>Desulfovibrionales</taxon>
        <taxon>Desulfovibrionaceae</taxon>
        <taxon>Desulfobaculum</taxon>
    </lineage>
</organism>
<evidence type="ECO:0000256" key="1">
    <source>
        <dbReference type="SAM" id="Phobius"/>
    </source>
</evidence>
<comment type="caution">
    <text evidence="2">The sequence shown here is derived from an EMBL/GenBank/DDBJ whole genome shotgun (WGS) entry which is preliminary data.</text>
</comment>
<dbReference type="Gene3D" id="6.10.140.1340">
    <property type="match status" value="1"/>
</dbReference>
<keyword evidence="1" id="KW-0812">Transmembrane</keyword>